<keyword evidence="14" id="KW-1185">Reference proteome</keyword>
<keyword evidence="12" id="KW-0479">Metal-binding</keyword>
<dbReference type="InterPro" id="IPR005502">
    <property type="entry name" value="Ribosyl_crysJ1"/>
</dbReference>
<name>A0A2J5HGV8_9EURO</name>
<dbReference type="Proteomes" id="UP000235023">
    <property type="component" value="Unassembled WGS sequence"/>
</dbReference>
<feature type="binding site" evidence="12">
    <location>
        <position position="271"/>
    </location>
    <ligand>
        <name>Mg(2+)</name>
        <dbReference type="ChEBI" id="CHEBI:18420"/>
        <label>1</label>
    </ligand>
</feature>
<gene>
    <name evidence="13" type="ORF">BDW42DRAFT_188788</name>
</gene>
<dbReference type="InterPro" id="IPR036705">
    <property type="entry name" value="Ribosyl_crysJ1_sf"/>
</dbReference>
<feature type="binding site" evidence="12">
    <location>
        <position position="273"/>
    </location>
    <ligand>
        <name>Mg(2+)</name>
        <dbReference type="ChEBI" id="CHEBI:18420"/>
        <label>1</label>
    </ligand>
</feature>
<accession>A0A2J5HGV8</accession>
<evidence type="ECO:0000256" key="1">
    <source>
        <dbReference type="ARBA" id="ARBA00010702"/>
    </source>
</evidence>
<evidence type="ECO:0000313" key="13">
    <source>
        <dbReference type="EMBL" id="PLN76214.1"/>
    </source>
</evidence>
<proteinExistence type="inferred from homology"/>
<comment type="cofactor">
    <cofactor evidence="12">
        <name>Mg(2+)</name>
        <dbReference type="ChEBI" id="CHEBI:18420"/>
    </cofactor>
    <text evidence="12">Binds 2 magnesium ions per subunit.</text>
</comment>
<dbReference type="SUPFAM" id="SSF101478">
    <property type="entry name" value="ADP-ribosylglycohydrolase"/>
    <property type="match status" value="1"/>
</dbReference>
<feature type="binding site" evidence="12">
    <location>
        <position position="53"/>
    </location>
    <ligand>
        <name>Mg(2+)</name>
        <dbReference type="ChEBI" id="CHEBI:18420"/>
        <label>1</label>
    </ligand>
</feature>
<evidence type="ECO:0000256" key="2">
    <source>
        <dbReference type="ARBA" id="ARBA00012255"/>
    </source>
</evidence>
<evidence type="ECO:0000256" key="9">
    <source>
        <dbReference type="ARBA" id="ARBA00043187"/>
    </source>
</evidence>
<dbReference type="AlphaFoldDB" id="A0A2J5HGV8"/>
<dbReference type="GO" id="GO:0046872">
    <property type="term" value="F:metal ion binding"/>
    <property type="evidence" value="ECO:0007669"/>
    <property type="project" value="UniProtKB-KW"/>
</dbReference>
<evidence type="ECO:0000256" key="8">
    <source>
        <dbReference type="ARBA" id="ARBA00042850"/>
    </source>
</evidence>
<dbReference type="OrthoDB" id="2021138at2759"/>
<evidence type="ECO:0000256" key="5">
    <source>
        <dbReference type="ARBA" id="ARBA00042398"/>
    </source>
</evidence>
<evidence type="ECO:0000313" key="14">
    <source>
        <dbReference type="Proteomes" id="UP000235023"/>
    </source>
</evidence>
<evidence type="ECO:0000256" key="7">
    <source>
        <dbReference type="ARBA" id="ARBA00042722"/>
    </source>
</evidence>
<feature type="binding site" evidence="12">
    <location>
        <position position="54"/>
    </location>
    <ligand>
        <name>Mg(2+)</name>
        <dbReference type="ChEBI" id="CHEBI:18420"/>
        <label>1</label>
    </ligand>
</feature>
<dbReference type="GO" id="GO:0004649">
    <property type="term" value="F:poly(ADP-ribose) glycohydrolase activity"/>
    <property type="evidence" value="ECO:0007669"/>
    <property type="project" value="UniProtKB-EC"/>
</dbReference>
<reference evidence="14" key="1">
    <citation type="submission" date="2017-12" db="EMBL/GenBank/DDBJ databases">
        <authorList>
            <consortium name="DOE Joint Genome Institute"/>
            <person name="Mondo S.J."/>
            <person name="Kjaerbolling I."/>
            <person name="Vesth T.C."/>
            <person name="Frisvad J.C."/>
            <person name="Nybo J.L."/>
            <person name="Theobald S."/>
            <person name="Kuo A."/>
            <person name="Bowyer P."/>
            <person name="Matsuda Y."/>
            <person name="Lyhne E.K."/>
            <person name="Kogle M.E."/>
            <person name="Clum A."/>
            <person name="Lipzen A."/>
            <person name="Salamov A."/>
            <person name="Ngan C.Y."/>
            <person name="Daum C."/>
            <person name="Chiniquy J."/>
            <person name="Barry K."/>
            <person name="LaButti K."/>
            <person name="Haridas S."/>
            <person name="Simmons B.A."/>
            <person name="Magnuson J.K."/>
            <person name="Mortensen U.H."/>
            <person name="Larsen T.O."/>
            <person name="Grigoriev I.V."/>
            <person name="Baker S.E."/>
            <person name="Andersen M.R."/>
            <person name="Nordberg H.P."/>
            <person name="Cantor M.N."/>
            <person name="Hua S.X."/>
        </authorList>
    </citation>
    <scope>NUCLEOTIDE SEQUENCE [LARGE SCALE GENOMIC DNA]</scope>
    <source>
        <strain evidence="14">IBT 19404</strain>
    </source>
</reference>
<dbReference type="PANTHER" id="PTHR16222">
    <property type="entry name" value="ADP-RIBOSYLGLYCOHYDROLASE"/>
    <property type="match status" value="1"/>
</dbReference>
<feature type="binding site" evidence="12">
    <location>
        <position position="274"/>
    </location>
    <ligand>
        <name>Mg(2+)</name>
        <dbReference type="ChEBI" id="CHEBI:18420"/>
        <label>1</label>
    </ligand>
</feature>
<evidence type="ECO:0000256" key="10">
    <source>
        <dbReference type="ARBA" id="ARBA00043193"/>
    </source>
</evidence>
<dbReference type="EMBL" id="KZ559624">
    <property type="protein sequence ID" value="PLN76214.1"/>
    <property type="molecule type" value="Genomic_DNA"/>
</dbReference>
<organism evidence="13 14">
    <name type="scientific">Aspergillus taichungensis</name>
    <dbReference type="NCBI Taxonomy" id="482145"/>
    <lineage>
        <taxon>Eukaryota</taxon>
        <taxon>Fungi</taxon>
        <taxon>Dikarya</taxon>
        <taxon>Ascomycota</taxon>
        <taxon>Pezizomycotina</taxon>
        <taxon>Eurotiomycetes</taxon>
        <taxon>Eurotiomycetidae</taxon>
        <taxon>Eurotiales</taxon>
        <taxon>Aspergillaceae</taxon>
        <taxon>Aspergillus</taxon>
        <taxon>Aspergillus subgen. Circumdati</taxon>
    </lineage>
</organism>
<evidence type="ECO:0000256" key="6">
    <source>
        <dbReference type="ARBA" id="ARBA00042471"/>
    </source>
</evidence>
<keyword evidence="3 13" id="KW-0378">Hydrolase</keyword>
<evidence type="ECO:0000256" key="11">
    <source>
        <dbReference type="ARBA" id="ARBA00049015"/>
    </source>
</evidence>
<dbReference type="InterPro" id="IPR050792">
    <property type="entry name" value="ADP-ribosylglycohydrolase"/>
</dbReference>
<dbReference type="PANTHER" id="PTHR16222:SF24">
    <property type="entry name" value="ADP-RIBOSYLHYDROLASE ARH3"/>
    <property type="match status" value="1"/>
</dbReference>
<evidence type="ECO:0000256" key="3">
    <source>
        <dbReference type="ARBA" id="ARBA00022801"/>
    </source>
</evidence>
<evidence type="ECO:0000256" key="4">
    <source>
        <dbReference type="ARBA" id="ARBA00041057"/>
    </source>
</evidence>
<dbReference type="Gene3D" id="1.10.4080.10">
    <property type="entry name" value="ADP-ribosylation/Crystallin J1"/>
    <property type="match status" value="1"/>
</dbReference>
<protein>
    <recommendedName>
        <fullName evidence="4">ADP-ribosylhydrolase ARH3</fullName>
        <ecNumber evidence="2">3.2.1.143</ecNumber>
    </recommendedName>
    <alternativeName>
        <fullName evidence="5">ADP-ribose glycohydrolase ARH3</fullName>
    </alternativeName>
    <alternativeName>
        <fullName evidence="6">ADP-ribosylhydrolase 3</fullName>
    </alternativeName>
    <alternativeName>
        <fullName evidence="9">O-acetyl-ADP-ribose deacetylase ARH3</fullName>
    </alternativeName>
    <alternativeName>
        <fullName evidence="10">Poly(ADP-ribose) glycohydrolase ARH3</fullName>
    </alternativeName>
    <alternativeName>
        <fullName evidence="8">[Protein ADP-ribosylarginine] hydrolase-like protein 2</fullName>
    </alternativeName>
    <alternativeName>
        <fullName evidence="7">[Protein ADP-ribosylserine] hydrolase</fullName>
    </alternativeName>
</protein>
<keyword evidence="12" id="KW-0460">Magnesium</keyword>
<evidence type="ECO:0000256" key="12">
    <source>
        <dbReference type="PIRSR" id="PIRSR605502-1"/>
    </source>
</evidence>
<sequence length="322" mass="34697">MPTLASRAKGAIWGVCIADALGGPVQFKEPGTFPPIAGLGHVSPFDEPAGSYSDDGSMTLALAQSFIDAHGHYDHRASVQNYLDWLNRGAFSTTDYAWDVGVSTRLALSLWDASSSSSLRTEDAQRAVNAKLDRDSRCGNGSLMRMVPVGVVLWRDASTARRVAREQGAVTHPARACVEACELYTEVVVAVMRGETKDRLARIVAAFPLTHPALAERMAPYTRLEDWRDRSARTLRSTGWVVDTLELALWAFFAGDDWADGALAVVNFGGDSDTAGAVYGGLAGAFYGMEAIPRKWVEGMQKGWLIGMIAGELAGLVSRPDN</sequence>
<comment type="similarity">
    <text evidence="1">Belongs to the ADP-ribosylglycohydrolase family.</text>
</comment>
<comment type="catalytic activity">
    <reaction evidence="11">
        <text>alpha-NAD(+) + H2O = ADP-D-ribose + nicotinamide + H(+)</text>
        <dbReference type="Rhea" id="RHEA:68792"/>
        <dbReference type="ChEBI" id="CHEBI:15377"/>
        <dbReference type="ChEBI" id="CHEBI:15378"/>
        <dbReference type="ChEBI" id="CHEBI:17154"/>
        <dbReference type="ChEBI" id="CHEBI:57967"/>
        <dbReference type="ChEBI" id="CHEBI:77017"/>
    </reaction>
</comment>
<feature type="binding site" evidence="12">
    <location>
        <position position="55"/>
    </location>
    <ligand>
        <name>Mg(2+)</name>
        <dbReference type="ChEBI" id="CHEBI:18420"/>
        <label>1</label>
    </ligand>
</feature>
<dbReference type="Pfam" id="PF03747">
    <property type="entry name" value="ADP_ribosyl_GH"/>
    <property type="match status" value="1"/>
</dbReference>
<dbReference type="EC" id="3.2.1.143" evidence="2"/>